<evidence type="ECO:0000313" key="8">
    <source>
        <dbReference type="Proteomes" id="UP000192980"/>
    </source>
</evidence>
<evidence type="ECO:0000256" key="1">
    <source>
        <dbReference type="ARBA" id="ARBA00004196"/>
    </source>
</evidence>
<evidence type="ECO:0000256" key="3">
    <source>
        <dbReference type="ARBA" id="ARBA00023157"/>
    </source>
</evidence>
<dbReference type="GO" id="GO:0017004">
    <property type="term" value="P:cytochrome complex assembly"/>
    <property type="evidence" value="ECO:0007669"/>
    <property type="project" value="UniProtKB-KW"/>
</dbReference>
<dbReference type="InterPro" id="IPR013766">
    <property type="entry name" value="Thioredoxin_domain"/>
</dbReference>
<keyword evidence="2" id="KW-0201">Cytochrome c-type biogenesis</keyword>
<organism evidence="7 8">
    <name type="scientific">Sphingobacterium psychroaquaticum</name>
    <dbReference type="NCBI Taxonomy" id="561061"/>
    <lineage>
        <taxon>Bacteria</taxon>
        <taxon>Pseudomonadati</taxon>
        <taxon>Bacteroidota</taxon>
        <taxon>Sphingobacteriia</taxon>
        <taxon>Sphingobacteriales</taxon>
        <taxon>Sphingobacteriaceae</taxon>
        <taxon>Sphingobacterium</taxon>
    </lineage>
</organism>
<evidence type="ECO:0000259" key="6">
    <source>
        <dbReference type="PROSITE" id="PS51352"/>
    </source>
</evidence>
<keyword evidence="5" id="KW-0732">Signal</keyword>
<keyword evidence="4" id="KW-0676">Redox-active center</keyword>
<keyword evidence="8" id="KW-1185">Reference proteome</keyword>
<dbReference type="Pfam" id="PF00578">
    <property type="entry name" value="AhpC-TSA"/>
    <property type="match status" value="1"/>
</dbReference>
<dbReference type="GO" id="GO:0016491">
    <property type="term" value="F:oxidoreductase activity"/>
    <property type="evidence" value="ECO:0007669"/>
    <property type="project" value="InterPro"/>
</dbReference>
<dbReference type="Proteomes" id="UP000192980">
    <property type="component" value="Unassembled WGS sequence"/>
</dbReference>
<dbReference type="GO" id="GO:0030313">
    <property type="term" value="C:cell envelope"/>
    <property type="evidence" value="ECO:0007669"/>
    <property type="project" value="UniProtKB-SubCell"/>
</dbReference>
<dbReference type="PANTHER" id="PTHR42852:SF6">
    <property type="entry name" value="THIOL:DISULFIDE INTERCHANGE PROTEIN DSBE"/>
    <property type="match status" value="1"/>
</dbReference>
<feature type="chain" id="PRO_5012824054" evidence="5">
    <location>
        <begin position="19"/>
        <end position="377"/>
    </location>
</feature>
<feature type="signal peptide" evidence="5">
    <location>
        <begin position="1"/>
        <end position="18"/>
    </location>
</feature>
<evidence type="ECO:0000313" key="7">
    <source>
        <dbReference type="EMBL" id="SMG30646.1"/>
    </source>
</evidence>
<dbReference type="InterPro" id="IPR036249">
    <property type="entry name" value="Thioredoxin-like_sf"/>
</dbReference>
<dbReference type="STRING" id="561061.SAMN05660862_2060"/>
<dbReference type="InterPro" id="IPR025380">
    <property type="entry name" value="DUF4369"/>
</dbReference>
<feature type="domain" description="Thioredoxin" evidence="6">
    <location>
        <begin position="236"/>
        <end position="377"/>
    </location>
</feature>
<comment type="subcellular location">
    <subcellularLocation>
        <location evidence="1">Cell envelope</location>
    </subcellularLocation>
</comment>
<dbReference type="Gene3D" id="3.40.30.10">
    <property type="entry name" value="Glutaredoxin"/>
    <property type="match status" value="1"/>
</dbReference>
<keyword evidence="3" id="KW-1015">Disulfide bond</keyword>
<evidence type="ECO:0000256" key="4">
    <source>
        <dbReference type="ARBA" id="ARBA00023284"/>
    </source>
</evidence>
<protein>
    <submittedName>
        <fullName evidence="7">Peroxiredoxin</fullName>
    </submittedName>
</protein>
<evidence type="ECO:0000256" key="2">
    <source>
        <dbReference type="ARBA" id="ARBA00022748"/>
    </source>
</evidence>
<dbReference type="Pfam" id="PF14289">
    <property type="entry name" value="DUF4369"/>
    <property type="match status" value="1"/>
</dbReference>
<dbReference type="GO" id="GO:0016209">
    <property type="term" value="F:antioxidant activity"/>
    <property type="evidence" value="ECO:0007669"/>
    <property type="project" value="InterPro"/>
</dbReference>
<dbReference type="CDD" id="cd02966">
    <property type="entry name" value="TlpA_like_family"/>
    <property type="match status" value="1"/>
</dbReference>
<dbReference type="RefSeq" id="WP_085472797.1">
    <property type="nucleotide sequence ID" value="NZ_FXAU01000003.1"/>
</dbReference>
<gene>
    <name evidence="7" type="ORF">SAMN05660862_2060</name>
</gene>
<evidence type="ECO:0000256" key="5">
    <source>
        <dbReference type="SAM" id="SignalP"/>
    </source>
</evidence>
<dbReference type="EMBL" id="FXAU01000003">
    <property type="protein sequence ID" value="SMG30646.1"/>
    <property type="molecule type" value="Genomic_DNA"/>
</dbReference>
<dbReference type="PROSITE" id="PS51352">
    <property type="entry name" value="THIOREDOXIN_2"/>
    <property type="match status" value="1"/>
</dbReference>
<proteinExistence type="predicted"/>
<name>A0A1X7JRD1_9SPHI</name>
<dbReference type="AlphaFoldDB" id="A0A1X7JRD1"/>
<dbReference type="SUPFAM" id="SSF52833">
    <property type="entry name" value="Thioredoxin-like"/>
    <property type="match status" value="1"/>
</dbReference>
<dbReference type="PANTHER" id="PTHR42852">
    <property type="entry name" value="THIOL:DISULFIDE INTERCHANGE PROTEIN DSBE"/>
    <property type="match status" value="1"/>
</dbReference>
<dbReference type="InterPro" id="IPR050553">
    <property type="entry name" value="Thioredoxin_ResA/DsbE_sf"/>
</dbReference>
<dbReference type="OrthoDB" id="750178at2"/>
<accession>A0A1X7JRD1</accession>
<sequence length="377" mass="41117">MKKSLLSTLFLLPMCVWAQQENFKIEGALKKAPKNAKVFLSYRTPDSNVTDSVELKGGKFAFNGNVAGPTLMTVRVQRVGDKPSANGGGDSYSLYVHTGLNKLAANDSIKNASFSGPQVGLDYVGYAKKLEKVTAATRAAENMWYDATDEQRKDPKLMERVRAAMKPLGEQKLALQKEYLAANPNSIASLMALQDIAGYQMDLDVVEPAFKALSAAVQNSAPGEAMKKRIATAKVTAIGAIAPDFTQNDPNDKPVKLSDFRGKYVLLDFWASWCGPCRAENPHVVEAYHKFKGKNFTVLGVSLDNPGKKDNWLKAVADDKLEWTQVSDLQGWKNAASTLYGVRGIPQNYLIGPDGKILATNLRGAGLEKKLIELLGE</sequence>
<reference evidence="7 8" key="1">
    <citation type="submission" date="2017-04" db="EMBL/GenBank/DDBJ databases">
        <authorList>
            <person name="Afonso C.L."/>
            <person name="Miller P.J."/>
            <person name="Scott M.A."/>
            <person name="Spackman E."/>
            <person name="Goraichik I."/>
            <person name="Dimitrov K.M."/>
            <person name="Suarez D.L."/>
            <person name="Swayne D.E."/>
        </authorList>
    </citation>
    <scope>NUCLEOTIDE SEQUENCE [LARGE SCALE GENOMIC DNA]</scope>
    <source>
        <strain evidence="7 8">DSM 22418</strain>
    </source>
</reference>
<dbReference type="InterPro" id="IPR017937">
    <property type="entry name" value="Thioredoxin_CS"/>
</dbReference>
<dbReference type="InterPro" id="IPR000866">
    <property type="entry name" value="AhpC/TSA"/>
</dbReference>
<dbReference type="PROSITE" id="PS00194">
    <property type="entry name" value="THIOREDOXIN_1"/>
    <property type="match status" value="1"/>
</dbReference>